<reference evidence="2 3" key="1">
    <citation type="journal article" date="2016" name="Mol. Biol. Evol.">
        <title>Comparative Genomics of Early-Diverging Mushroom-Forming Fungi Provides Insights into the Origins of Lignocellulose Decay Capabilities.</title>
        <authorList>
            <person name="Nagy L.G."/>
            <person name="Riley R."/>
            <person name="Tritt A."/>
            <person name="Adam C."/>
            <person name="Daum C."/>
            <person name="Floudas D."/>
            <person name="Sun H."/>
            <person name="Yadav J.S."/>
            <person name="Pangilinan J."/>
            <person name="Larsson K.H."/>
            <person name="Matsuura K."/>
            <person name="Barry K."/>
            <person name="Labutti K."/>
            <person name="Kuo R."/>
            <person name="Ohm R.A."/>
            <person name="Bhattacharya S.S."/>
            <person name="Shirouzu T."/>
            <person name="Yoshinaga Y."/>
            <person name="Martin F.M."/>
            <person name="Grigoriev I.V."/>
            <person name="Hibbett D.S."/>
        </authorList>
    </citation>
    <scope>NUCLEOTIDE SEQUENCE [LARGE SCALE GENOMIC DNA]</scope>
    <source>
        <strain evidence="2 3">TUFC12733</strain>
    </source>
</reference>
<dbReference type="EMBL" id="KV417307">
    <property type="protein sequence ID" value="KZO92733.1"/>
    <property type="molecule type" value="Genomic_DNA"/>
</dbReference>
<feature type="compositionally biased region" description="Low complexity" evidence="1">
    <location>
        <begin position="896"/>
        <end position="943"/>
    </location>
</feature>
<proteinExistence type="predicted"/>
<dbReference type="AlphaFoldDB" id="A0A167IKF7"/>
<feature type="compositionally biased region" description="Low complexity" evidence="1">
    <location>
        <begin position="170"/>
        <end position="188"/>
    </location>
</feature>
<dbReference type="Proteomes" id="UP000076738">
    <property type="component" value="Unassembled WGS sequence"/>
</dbReference>
<feature type="compositionally biased region" description="Basic and acidic residues" evidence="1">
    <location>
        <begin position="1037"/>
        <end position="1050"/>
    </location>
</feature>
<feature type="region of interest" description="Disordered" evidence="1">
    <location>
        <begin position="351"/>
        <end position="435"/>
    </location>
</feature>
<evidence type="ECO:0000313" key="3">
    <source>
        <dbReference type="Proteomes" id="UP000076738"/>
    </source>
</evidence>
<feature type="compositionally biased region" description="Low complexity" evidence="1">
    <location>
        <begin position="404"/>
        <end position="416"/>
    </location>
</feature>
<accession>A0A167IKF7</accession>
<feature type="compositionally biased region" description="Low complexity" evidence="1">
    <location>
        <begin position="51"/>
        <end position="76"/>
    </location>
</feature>
<feature type="compositionally biased region" description="Basic and acidic residues" evidence="1">
    <location>
        <begin position="301"/>
        <end position="319"/>
    </location>
</feature>
<keyword evidence="3" id="KW-1185">Reference proteome</keyword>
<feature type="compositionally biased region" description="Low complexity" evidence="1">
    <location>
        <begin position="506"/>
        <end position="516"/>
    </location>
</feature>
<feature type="region of interest" description="Disordered" evidence="1">
    <location>
        <begin position="534"/>
        <end position="574"/>
    </location>
</feature>
<feature type="region of interest" description="Disordered" evidence="1">
    <location>
        <begin position="598"/>
        <end position="1090"/>
    </location>
</feature>
<feature type="compositionally biased region" description="Basic and acidic residues" evidence="1">
    <location>
        <begin position="983"/>
        <end position="1000"/>
    </location>
</feature>
<feature type="region of interest" description="Disordered" evidence="1">
    <location>
        <begin position="1"/>
        <end position="330"/>
    </location>
</feature>
<protein>
    <submittedName>
        <fullName evidence="2">Uncharacterized protein</fullName>
    </submittedName>
</protein>
<feature type="compositionally biased region" description="Basic and acidic residues" evidence="1">
    <location>
        <begin position="766"/>
        <end position="776"/>
    </location>
</feature>
<feature type="compositionally biased region" description="Low complexity" evidence="1">
    <location>
        <begin position="598"/>
        <end position="608"/>
    </location>
</feature>
<feature type="compositionally biased region" description="Polar residues" evidence="1">
    <location>
        <begin position="380"/>
        <end position="390"/>
    </location>
</feature>
<sequence>MTTLPPVSYTPGSGASAFPHNPHSSNGQKQPSGSGSGWWRRPSQPQSQGVASPRSTPTPGSTAASSASSIPSPTSPDVSVLGYYTTSTAYSGHSPREREEGRGGTATFGPASGGVLASLREKQPEEEESNANAGGGGIGGFSIASLRSVFKGKKRPGLDMRPHTSYNRPSPSASTSTSHTTSLTSQVSFTSQASQSSYHPSPASRPHAPLTRTTSYVVPDFEARSRSRAYTGSALPLPGSGQAERAPPRSRSFTVAVDHRPAPPIPRSHTFPSGSAAAGAKAPASAGAAASAGAGGQGSGNDRDRDRERERGREREKPPRPARASAMHEDMRFLRELTELVGREAIFGENDEVGGLAQHAELPEQEQEEGTRRQRDSAKTRPSISTTSAYSDAAEYMTDERPSTDTTGTGPSSRASQPPPVPQSQAQEEEEVPALPLALVLGQLAGGGDLDALERAPTGAAREREAEQRALELSRLQAKAKRHGWALALPAQAEVAPPAPAPPAAPKARPARALSPAPAANRVTAYMTQGFVLSSSPDESRLSSRGLPMPDNSPIVRPVSDAYPPGSSPSSIYSHSHSLAFYRAHDAPSALSLATIGTAGTAGTSDGTSGRGSSSGGLKAIFGGYNPPEGGRRGSNSRSRAQSPTGSHRSRRSEKSAVSGTGPGTGKEEKEERRLLRKTRSSKSVNNVKLPPALELETLRHSVSFEPASPERSVHAQRSKSPEPTTADPQTDGDGDADADSFFGIPLHSPRSSIARPKTAPNPTRSPEKEKEDGRRPSAPAIVQPETPVKKMQQHILPPDELARLMQPSPAPPDGDLTARKPSTTNSVSAPGRRGSEAASLRSTISADKSYFFPSPLPSPSDREFPPWSSTATRVPFDTQASALPSLPAPRRRARNPPSGVTLSPLNTTSRPSSSSGASRLSATPSSVVSPSSSPPSLSGSRPNTSPRIANSRHFFPQRRPPDYAVPPLPDPGIKAAIVAAQAKEDEKKKDDDEIKSGKSEKKKKVVRSGEKITRKPSFLNFDVEDDEDHEFMGNVSEKRKDRKDKKQDKGSSSPPKPKPLADVGRQQSFLDLDDIRQSFESNRSDSDVS</sequence>
<gene>
    <name evidence="2" type="ORF">CALVIDRAFT_540617</name>
</gene>
<feature type="compositionally biased region" description="Polar residues" evidence="1">
    <location>
        <begin position="1"/>
        <end position="13"/>
    </location>
</feature>
<dbReference type="OrthoDB" id="10637894at2759"/>
<name>A0A167IKF7_CALVF</name>
<feature type="compositionally biased region" description="Basic and acidic residues" evidence="1">
    <location>
        <begin position="369"/>
        <end position="379"/>
    </location>
</feature>
<feature type="compositionally biased region" description="Polar residues" evidence="1">
    <location>
        <begin position="189"/>
        <end position="199"/>
    </location>
</feature>
<feature type="region of interest" description="Disordered" evidence="1">
    <location>
        <begin position="496"/>
        <end position="516"/>
    </location>
</feature>
<evidence type="ECO:0000256" key="1">
    <source>
        <dbReference type="SAM" id="MobiDB-lite"/>
    </source>
</evidence>
<evidence type="ECO:0000313" key="2">
    <source>
        <dbReference type="EMBL" id="KZO92733.1"/>
    </source>
</evidence>
<feature type="compositionally biased region" description="Low complexity" evidence="1">
    <location>
        <begin position="273"/>
        <end position="292"/>
    </location>
</feature>
<feature type="compositionally biased region" description="Basic and acidic residues" evidence="1">
    <location>
        <begin position="1074"/>
        <end position="1090"/>
    </location>
</feature>
<feature type="compositionally biased region" description="Low complexity" evidence="1">
    <location>
        <begin position="563"/>
        <end position="574"/>
    </location>
</feature>
<feature type="compositionally biased region" description="Low complexity" evidence="1">
    <location>
        <begin position="30"/>
        <end position="44"/>
    </location>
</feature>
<organism evidence="2 3">
    <name type="scientific">Calocera viscosa (strain TUFC12733)</name>
    <dbReference type="NCBI Taxonomy" id="1330018"/>
    <lineage>
        <taxon>Eukaryota</taxon>
        <taxon>Fungi</taxon>
        <taxon>Dikarya</taxon>
        <taxon>Basidiomycota</taxon>
        <taxon>Agaricomycotina</taxon>
        <taxon>Dacrymycetes</taxon>
        <taxon>Dacrymycetales</taxon>
        <taxon>Dacrymycetaceae</taxon>
        <taxon>Calocera</taxon>
    </lineage>
</organism>